<comment type="caution">
    <text evidence="1">The sequence shown here is derived from an EMBL/GenBank/DDBJ whole genome shotgun (WGS) entry which is preliminary data.</text>
</comment>
<keyword evidence="2" id="KW-1185">Reference proteome</keyword>
<evidence type="ECO:0000313" key="1">
    <source>
        <dbReference type="EMBL" id="KAK7463998.1"/>
    </source>
</evidence>
<sequence>MSLIAANLKCPHQRFGTKGPRSLGTCNTYAVSAVSVQSTEECHTAPPGRLHFRSNARNLFHYPLSLISPHPAMFASSLRSSIFQSSLFLSVFVLLYQQQTFACCEY</sequence>
<dbReference type="Proteomes" id="UP001519460">
    <property type="component" value="Unassembled WGS sequence"/>
</dbReference>
<protein>
    <submittedName>
        <fullName evidence="1">Uncharacterized protein</fullName>
    </submittedName>
</protein>
<dbReference type="EMBL" id="JACVVK020000593">
    <property type="protein sequence ID" value="KAK7463998.1"/>
    <property type="molecule type" value="Genomic_DNA"/>
</dbReference>
<proteinExistence type="predicted"/>
<accession>A0ABD0J749</accession>
<name>A0ABD0J749_9CAEN</name>
<gene>
    <name evidence="1" type="ORF">BaRGS_00037996</name>
</gene>
<reference evidence="1 2" key="1">
    <citation type="journal article" date="2023" name="Sci. Data">
        <title>Genome assembly of the Korean intertidal mud-creeper Batillaria attramentaria.</title>
        <authorList>
            <person name="Patra A.K."/>
            <person name="Ho P.T."/>
            <person name="Jun S."/>
            <person name="Lee S.J."/>
            <person name="Kim Y."/>
            <person name="Won Y.J."/>
        </authorList>
    </citation>
    <scope>NUCLEOTIDE SEQUENCE [LARGE SCALE GENOMIC DNA]</scope>
    <source>
        <strain evidence="1">Wonlab-2016</strain>
    </source>
</reference>
<evidence type="ECO:0000313" key="2">
    <source>
        <dbReference type="Proteomes" id="UP001519460"/>
    </source>
</evidence>
<organism evidence="1 2">
    <name type="scientific">Batillaria attramentaria</name>
    <dbReference type="NCBI Taxonomy" id="370345"/>
    <lineage>
        <taxon>Eukaryota</taxon>
        <taxon>Metazoa</taxon>
        <taxon>Spiralia</taxon>
        <taxon>Lophotrochozoa</taxon>
        <taxon>Mollusca</taxon>
        <taxon>Gastropoda</taxon>
        <taxon>Caenogastropoda</taxon>
        <taxon>Sorbeoconcha</taxon>
        <taxon>Cerithioidea</taxon>
        <taxon>Batillariidae</taxon>
        <taxon>Batillaria</taxon>
    </lineage>
</organism>
<dbReference type="AlphaFoldDB" id="A0ABD0J749"/>
<feature type="non-terminal residue" evidence="1">
    <location>
        <position position="106"/>
    </location>
</feature>